<organism evidence="2 3">
    <name type="scientific">Symbiopectobacterium purcellii</name>
    <dbReference type="NCBI Taxonomy" id="2871826"/>
    <lineage>
        <taxon>Bacteria</taxon>
        <taxon>Pseudomonadati</taxon>
        <taxon>Pseudomonadota</taxon>
        <taxon>Gammaproteobacteria</taxon>
        <taxon>Enterobacterales</taxon>
        <taxon>Enterobacteriaceae</taxon>
    </lineage>
</organism>
<keyword evidence="2" id="KW-0449">Lipoprotein</keyword>
<evidence type="ECO:0000256" key="1">
    <source>
        <dbReference type="SAM" id="SignalP"/>
    </source>
</evidence>
<dbReference type="NCBIfam" id="NF033828">
    <property type="entry name" value="entry_exc2_fam"/>
    <property type="match status" value="1"/>
</dbReference>
<gene>
    <name evidence="2" type="ORF">K6K13_11615</name>
</gene>
<keyword evidence="1" id="KW-0732">Signal</keyword>
<sequence>MRALRRFMLLPIVLSCYGCASSLSSPMRHAYHTANKIAHQHFDPNTRIHVNNTTALLLPAFEDIYHLGQQDRAKGLSQQEAQQNVNRFDDPQLLPDSNMTLSFFTHQYSVENPQETRRLYIDGLRKTYWDGFNGR</sequence>
<protein>
    <submittedName>
        <fullName evidence="2">Exc2 family lipoprotein</fullName>
    </submittedName>
</protein>
<keyword evidence="3" id="KW-1185">Reference proteome</keyword>
<feature type="signal peptide" evidence="1">
    <location>
        <begin position="1"/>
        <end position="20"/>
    </location>
</feature>
<dbReference type="EMBL" id="CP081864">
    <property type="protein sequence ID" value="QZN94050.1"/>
    <property type="molecule type" value="Genomic_DNA"/>
</dbReference>
<feature type="chain" id="PRO_5046366636" evidence="1">
    <location>
        <begin position="21"/>
        <end position="135"/>
    </location>
</feature>
<evidence type="ECO:0000313" key="2">
    <source>
        <dbReference type="EMBL" id="QZN94050.1"/>
    </source>
</evidence>
<dbReference type="Proteomes" id="UP000825886">
    <property type="component" value="Chromosome"/>
</dbReference>
<reference evidence="2 3" key="1">
    <citation type="submission" date="2021-08" db="EMBL/GenBank/DDBJ databases">
        <title>Culture and genomic analysis of Symbiopectobacterium purcellii sp. nov. gen. nov., isolated from the leafhopper Empoasca decipiens.</title>
        <authorList>
            <person name="Nadal-Jimenez P."/>
            <person name="Siozios S."/>
            <person name="Halliday N."/>
            <person name="Camara M."/>
            <person name="Hurst G.D.D."/>
        </authorList>
    </citation>
    <scope>NUCLEOTIDE SEQUENCE [LARGE SCALE GENOMIC DNA]</scope>
    <source>
        <strain evidence="2 3">SyEd1</strain>
    </source>
</reference>
<evidence type="ECO:0000313" key="3">
    <source>
        <dbReference type="Proteomes" id="UP000825886"/>
    </source>
</evidence>
<accession>A0ABX9AK11</accession>
<proteinExistence type="predicted"/>
<name>A0ABX9AK11_9ENTR</name>